<evidence type="ECO:0000313" key="3">
    <source>
        <dbReference type="EMBL" id="KAK4240070.1"/>
    </source>
</evidence>
<comment type="caution">
    <text evidence="3">The sequence shown here is derived from an EMBL/GenBank/DDBJ whole genome shotgun (WGS) entry which is preliminary data.</text>
</comment>
<evidence type="ECO:0000256" key="1">
    <source>
        <dbReference type="SAM" id="MobiDB-lite"/>
    </source>
</evidence>
<sequence length="322" mass="34790">MSSGTGQTVPTGLKPPYPPTTAPLGGVPTTAIDIPISGTLLGVFALAAAAHMFLFLRNNRRRHKFVFSVLLFGFCMTRIAALALRITWARDRANANLALAATVLTSAGVLILFIVNIILAIRVVRATHPLVGWARPVGWAFKVLIATVVAVLVMVVVCSVHQMFTLDLETRRMERDVMLFAGVYMTVVAVVPLVVMVLVKLLPRKGPYPAESFGKGSTGAKVALLAFTSTLLALGAGFRTAVNFEAKPVNDPQWYHSRAAFYGFNFAIEIVVVYTYLIVRFDQRFYVPDGSSKPGDYSKAGGSVPGWWAGSADSEVACTSYD</sequence>
<name>A0AAN7CE28_9PEZI</name>
<evidence type="ECO:0000313" key="4">
    <source>
        <dbReference type="Proteomes" id="UP001303760"/>
    </source>
</evidence>
<feature type="region of interest" description="Disordered" evidence="1">
    <location>
        <begin position="1"/>
        <end position="20"/>
    </location>
</feature>
<dbReference type="InterPro" id="IPR021460">
    <property type="entry name" value="DUF3112"/>
</dbReference>
<evidence type="ECO:0000256" key="2">
    <source>
        <dbReference type="SAM" id="Phobius"/>
    </source>
</evidence>
<gene>
    <name evidence="3" type="ORF">C8A03DRAFT_42356</name>
</gene>
<keyword evidence="2" id="KW-1133">Transmembrane helix</keyword>
<feature type="transmembrane region" description="Helical" evidence="2">
    <location>
        <begin position="98"/>
        <end position="124"/>
    </location>
</feature>
<dbReference type="EMBL" id="MU860048">
    <property type="protein sequence ID" value="KAK4240070.1"/>
    <property type="molecule type" value="Genomic_DNA"/>
</dbReference>
<keyword evidence="2" id="KW-0472">Membrane</keyword>
<keyword evidence="2" id="KW-0812">Transmembrane</keyword>
<dbReference type="Proteomes" id="UP001303760">
    <property type="component" value="Unassembled WGS sequence"/>
</dbReference>
<reference evidence="3" key="2">
    <citation type="submission" date="2023-05" db="EMBL/GenBank/DDBJ databases">
        <authorList>
            <consortium name="Lawrence Berkeley National Laboratory"/>
            <person name="Steindorff A."/>
            <person name="Hensen N."/>
            <person name="Bonometti L."/>
            <person name="Westerberg I."/>
            <person name="Brannstrom I.O."/>
            <person name="Guillou S."/>
            <person name="Cros-Aarteil S."/>
            <person name="Calhoun S."/>
            <person name="Haridas S."/>
            <person name="Kuo A."/>
            <person name="Mondo S."/>
            <person name="Pangilinan J."/>
            <person name="Riley R."/>
            <person name="Labutti K."/>
            <person name="Andreopoulos B."/>
            <person name="Lipzen A."/>
            <person name="Chen C."/>
            <person name="Yanf M."/>
            <person name="Daum C."/>
            <person name="Ng V."/>
            <person name="Clum A."/>
            <person name="Ohm R."/>
            <person name="Martin F."/>
            <person name="Silar P."/>
            <person name="Natvig D."/>
            <person name="Lalanne C."/>
            <person name="Gautier V."/>
            <person name="Ament-Velasquez S.L."/>
            <person name="Kruys A."/>
            <person name="Hutchinson M.I."/>
            <person name="Powell A.J."/>
            <person name="Barry K."/>
            <person name="Miller A.N."/>
            <person name="Grigoriev I.V."/>
            <person name="Debuchy R."/>
            <person name="Gladieux P."/>
            <person name="Thoren M.H."/>
            <person name="Johannesson H."/>
        </authorList>
    </citation>
    <scope>NUCLEOTIDE SEQUENCE</scope>
    <source>
        <strain evidence="3">CBS 532.94</strain>
    </source>
</reference>
<feature type="transmembrane region" description="Helical" evidence="2">
    <location>
        <begin position="177"/>
        <end position="202"/>
    </location>
</feature>
<feature type="transmembrane region" description="Helical" evidence="2">
    <location>
        <begin position="259"/>
        <end position="279"/>
    </location>
</feature>
<keyword evidence="4" id="KW-1185">Reference proteome</keyword>
<organism evidence="3 4">
    <name type="scientific">Achaetomium macrosporum</name>
    <dbReference type="NCBI Taxonomy" id="79813"/>
    <lineage>
        <taxon>Eukaryota</taxon>
        <taxon>Fungi</taxon>
        <taxon>Dikarya</taxon>
        <taxon>Ascomycota</taxon>
        <taxon>Pezizomycotina</taxon>
        <taxon>Sordariomycetes</taxon>
        <taxon>Sordariomycetidae</taxon>
        <taxon>Sordariales</taxon>
        <taxon>Chaetomiaceae</taxon>
        <taxon>Achaetomium</taxon>
    </lineage>
</organism>
<feature type="transmembrane region" description="Helical" evidence="2">
    <location>
        <begin position="136"/>
        <end position="157"/>
    </location>
</feature>
<feature type="transmembrane region" description="Helical" evidence="2">
    <location>
        <begin position="65"/>
        <end position="86"/>
    </location>
</feature>
<accession>A0AAN7CE28</accession>
<feature type="compositionally biased region" description="Polar residues" evidence="1">
    <location>
        <begin position="1"/>
        <end position="10"/>
    </location>
</feature>
<dbReference type="AlphaFoldDB" id="A0AAN7CE28"/>
<dbReference type="Pfam" id="PF11309">
    <property type="entry name" value="DUF3112"/>
    <property type="match status" value="1"/>
</dbReference>
<reference evidence="3" key="1">
    <citation type="journal article" date="2023" name="Mol. Phylogenet. Evol.">
        <title>Genome-scale phylogeny and comparative genomics of the fungal order Sordariales.</title>
        <authorList>
            <person name="Hensen N."/>
            <person name="Bonometti L."/>
            <person name="Westerberg I."/>
            <person name="Brannstrom I.O."/>
            <person name="Guillou S."/>
            <person name="Cros-Aarteil S."/>
            <person name="Calhoun S."/>
            <person name="Haridas S."/>
            <person name="Kuo A."/>
            <person name="Mondo S."/>
            <person name="Pangilinan J."/>
            <person name="Riley R."/>
            <person name="LaButti K."/>
            <person name="Andreopoulos B."/>
            <person name="Lipzen A."/>
            <person name="Chen C."/>
            <person name="Yan M."/>
            <person name="Daum C."/>
            <person name="Ng V."/>
            <person name="Clum A."/>
            <person name="Steindorff A."/>
            <person name="Ohm R.A."/>
            <person name="Martin F."/>
            <person name="Silar P."/>
            <person name="Natvig D.O."/>
            <person name="Lalanne C."/>
            <person name="Gautier V."/>
            <person name="Ament-Velasquez S.L."/>
            <person name="Kruys A."/>
            <person name="Hutchinson M.I."/>
            <person name="Powell A.J."/>
            <person name="Barry K."/>
            <person name="Miller A.N."/>
            <person name="Grigoriev I.V."/>
            <person name="Debuchy R."/>
            <person name="Gladieux P."/>
            <person name="Hiltunen Thoren M."/>
            <person name="Johannesson H."/>
        </authorList>
    </citation>
    <scope>NUCLEOTIDE SEQUENCE</scope>
    <source>
        <strain evidence="3">CBS 532.94</strain>
    </source>
</reference>
<dbReference type="PANTHER" id="PTHR35184:SF1">
    <property type="entry name" value="INTEGRAL MEMBRANE PROTEIN"/>
    <property type="match status" value="1"/>
</dbReference>
<feature type="transmembrane region" description="Helical" evidence="2">
    <location>
        <begin position="222"/>
        <end position="239"/>
    </location>
</feature>
<protein>
    <submittedName>
        <fullName evidence="3">Uncharacterized protein</fullName>
    </submittedName>
</protein>
<feature type="transmembrane region" description="Helical" evidence="2">
    <location>
        <begin position="34"/>
        <end position="56"/>
    </location>
</feature>
<dbReference type="PANTHER" id="PTHR35184">
    <property type="entry name" value="YALI0C10208P"/>
    <property type="match status" value="1"/>
</dbReference>
<proteinExistence type="predicted"/>